<dbReference type="PANTHER" id="PTHR34473">
    <property type="entry name" value="UPF0699 TRANSMEMBRANE PROTEIN YDBS"/>
    <property type="match status" value="1"/>
</dbReference>
<evidence type="ECO:0000259" key="2">
    <source>
        <dbReference type="Pfam" id="PF03703"/>
    </source>
</evidence>
<protein>
    <recommendedName>
        <fullName evidence="2">YdbS-like PH domain-containing protein</fullName>
    </recommendedName>
</protein>
<feature type="transmembrane region" description="Helical" evidence="1">
    <location>
        <begin position="20"/>
        <end position="44"/>
    </location>
</feature>
<name>A0A3N6X158_9ACTN</name>
<comment type="caution">
    <text evidence="3">The sequence shown here is derived from an EMBL/GenBank/DDBJ whole genome shotgun (WGS) entry which is preliminary data.</text>
</comment>
<keyword evidence="1" id="KW-0812">Transmembrane</keyword>
<sequence length="161" mass="17320">MSDLFTSPTGDWVGVSPRLAVARTIVGAIVGAVLALIGVVLAILIAWWAGIPLVVVGVMVAVWVWWWAPRNQRSWGYTEAPEDFVVRGGIMFRRLVAVPYGRMQFVDVEAGPVARHFGFATVTLHTASTKTAAGIPGVPIDEANRLRNRLTELGDSRGAGV</sequence>
<dbReference type="Proteomes" id="UP000275225">
    <property type="component" value="Unassembled WGS sequence"/>
</dbReference>
<dbReference type="EMBL" id="RQJX01000010">
    <property type="protein sequence ID" value="RQN07855.1"/>
    <property type="molecule type" value="Genomic_DNA"/>
</dbReference>
<keyword evidence="4" id="KW-1185">Reference proteome</keyword>
<reference evidence="3 4" key="1">
    <citation type="submission" date="2018-11" db="EMBL/GenBank/DDBJ databases">
        <authorList>
            <person name="Li F."/>
        </authorList>
    </citation>
    <scope>NUCLEOTIDE SEQUENCE [LARGE SCALE GENOMIC DNA]</scope>
    <source>
        <strain evidence="3 4">YS17T</strain>
    </source>
</reference>
<dbReference type="Pfam" id="PF03703">
    <property type="entry name" value="bPH_2"/>
    <property type="match status" value="1"/>
</dbReference>
<dbReference type="OrthoDB" id="7364633at2"/>
<feature type="transmembrane region" description="Helical" evidence="1">
    <location>
        <begin position="51"/>
        <end position="68"/>
    </location>
</feature>
<gene>
    <name evidence="3" type="ORF">EHW97_08855</name>
</gene>
<proteinExistence type="predicted"/>
<accession>A0A3N6X158</accession>
<evidence type="ECO:0000313" key="3">
    <source>
        <dbReference type="EMBL" id="RQN07855.1"/>
    </source>
</evidence>
<dbReference type="RefSeq" id="WP_124236805.1">
    <property type="nucleotide sequence ID" value="NZ_JBHUFI010000019.1"/>
</dbReference>
<evidence type="ECO:0000313" key="4">
    <source>
        <dbReference type="Proteomes" id="UP000275225"/>
    </source>
</evidence>
<dbReference type="InterPro" id="IPR005182">
    <property type="entry name" value="YdbS-like_PH"/>
</dbReference>
<keyword evidence="1" id="KW-1133">Transmembrane helix</keyword>
<dbReference type="PANTHER" id="PTHR34473:SF3">
    <property type="entry name" value="TRANSMEMBRANE PROTEIN-RELATED"/>
    <property type="match status" value="1"/>
</dbReference>
<organism evidence="3 4">
    <name type="scientific">Aeromicrobium camelliae</name>
    <dbReference type="NCBI Taxonomy" id="1538144"/>
    <lineage>
        <taxon>Bacteria</taxon>
        <taxon>Bacillati</taxon>
        <taxon>Actinomycetota</taxon>
        <taxon>Actinomycetes</taxon>
        <taxon>Propionibacteriales</taxon>
        <taxon>Nocardioidaceae</taxon>
        <taxon>Aeromicrobium</taxon>
    </lineage>
</organism>
<keyword evidence="1" id="KW-0472">Membrane</keyword>
<feature type="domain" description="YdbS-like PH" evidence="2">
    <location>
        <begin position="73"/>
        <end position="150"/>
    </location>
</feature>
<evidence type="ECO:0000256" key="1">
    <source>
        <dbReference type="SAM" id="Phobius"/>
    </source>
</evidence>
<dbReference type="AlphaFoldDB" id="A0A3N6X158"/>